<evidence type="ECO:0000256" key="3">
    <source>
        <dbReference type="ARBA" id="ARBA00023125"/>
    </source>
</evidence>
<keyword evidence="4" id="KW-0804">Transcription</keyword>
<dbReference type="InterPro" id="IPR050950">
    <property type="entry name" value="HTH-type_LysR_regulators"/>
</dbReference>
<dbReference type="Proteomes" id="UP000612362">
    <property type="component" value="Unassembled WGS sequence"/>
</dbReference>
<evidence type="ECO:0000256" key="2">
    <source>
        <dbReference type="ARBA" id="ARBA00023015"/>
    </source>
</evidence>
<dbReference type="PANTHER" id="PTHR30419">
    <property type="entry name" value="HTH-TYPE TRANSCRIPTIONAL REGULATOR YBHD"/>
    <property type="match status" value="1"/>
</dbReference>
<dbReference type="GO" id="GO:0005829">
    <property type="term" value="C:cytosol"/>
    <property type="evidence" value="ECO:0007669"/>
    <property type="project" value="TreeGrafter"/>
</dbReference>
<evidence type="ECO:0000313" key="7">
    <source>
        <dbReference type="Proteomes" id="UP000612362"/>
    </source>
</evidence>
<evidence type="ECO:0000256" key="4">
    <source>
        <dbReference type="ARBA" id="ARBA00023163"/>
    </source>
</evidence>
<organism evidence="6 7">
    <name type="scientific">Ktedonospora formicarum</name>
    <dbReference type="NCBI Taxonomy" id="2778364"/>
    <lineage>
        <taxon>Bacteria</taxon>
        <taxon>Bacillati</taxon>
        <taxon>Chloroflexota</taxon>
        <taxon>Ktedonobacteria</taxon>
        <taxon>Ktedonobacterales</taxon>
        <taxon>Ktedonobacteraceae</taxon>
        <taxon>Ktedonospora</taxon>
    </lineage>
</organism>
<dbReference type="InterPro" id="IPR000847">
    <property type="entry name" value="LysR_HTH_N"/>
</dbReference>
<proteinExistence type="inferred from homology"/>
<dbReference type="Pfam" id="PF00126">
    <property type="entry name" value="HTH_1"/>
    <property type="match status" value="1"/>
</dbReference>
<dbReference type="InterPro" id="IPR005119">
    <property type="entry name" value="LysR_subst-bd"/>
</dbReference>
<dbReference type="SUPFAM" id="SSF53850">
    <property type="entry name" value="Periplasmic binding protein-like II"/>
    <property type="match status" value="1"/>
</dbReference>
<sequence>MTLTQLHVFLVVVEKGNFTLAAEQLYMTQSAVSHAIASLEKELGVLLLERQRAGVITTSIGEQLLMRARTIIDQTECIRQEMAAARGIATGKLRIGSFSSVSRGVLPALLGSFRRKYPGITITLLEGTNQEVYDWLISRAVDISVVILPVTGVDTIPLVTDELVAFLPPDHALVQHTTIQIEQIAADPFIMPKGGCEPLIRTIFERAGVIPHIAFEASETEAILAMVQEGLGVTIVPRLSLSVDTSHLQALPLDPPIHRELGLAVRSSASLTPAMEAFFHHAENI</sequence>
<protein>
    <submittedName>
        <fullName evidence="6">LysR family transcriptional regulator</fullName>
    </submittedName>
</protein>
<evidence type="ECO:0000256" key="1">
    <source>
        <dbReference type="ARBA" id="ARBA00009437"/>
    </source>
</evidence>
<dbReference type="InterPro" id="IPR036390">
    <property type="entry name" value="WH_DNA-bd_sf"/>
</dbReference>
<dbReference type="AlphaFoldDB" id="A0A8J3IBT2"/>
<keyword evidence="3" id="KW-0238">DNA-binding</keyword>
<keyword evidence="7" id="KW-1185">Reference proteome</keyword>
<feature type="domain" description="HTH lysR-type" evidence="5">
    <location>
        <begin position="1"/>
        <end position="58"/>
    </location>
</feature>
<dbReference type="Gene3D" id="1.10.10.10">
    <property type="entry name" value="Winged helix-like DNA-binding domain superfamily/Winged helix DNA-binding domain"/>
    <property type="match status" value="1"/>
</dbReference>
<evidence type="ECO:0000259" key="5">
    <source>
        <dbReference type="PROSITE" id="PS50931"/>
    </source>
</evidence>
<name>A0A8J3IBT2_9CHLR</name>
<dbReference type="GO" id="GO:0003700">
    <property type="term" value="F:DNA-binding transcription factor activity"/>
    <property type="evidence" value="ECO:0007669"/>
    <property type="project" value="InterPro"/>
</dbReference>
<gene>
    <name evidence="6" type="ORF">KSX_92460</name>
</gene>
<dbReference type="PROSITE" id="PS50931">
    <property type="entry name" value="HTH_LYSR"/>
    <property type="match status" value="1"/>
</dbReference>
<dbReference type="Pfam" id="PF03466">
    <property type="entry name" value="LysR_substrate"/>
    <property type="match status" value="1"/>
</dbReference>
<dbReference type="Gene3D" id="3.40.190.290">
    <property type="match status" value="1"/>
</dbReference>
<dbReference type="FunFam" id="1.10.10.10:FF:000001">
    <property type="entry name" value="LysR family transcriptional regulator"/>
    <property type="match status" value="1"/>
</dbReference>
<dbReference type="InterPro" id="IPR036388">
    <property type="entry name" value="WH-like_DNA-bd_sf"/>
</dbReference>
<accession>A0A8J3IBT2</accession>
<dbReference type="CDD" id="cd05466">
    <property type="entry name" value="PBP2_LTTR_substrate"/>
    <property type="match status" value="1"/>
</dbReference>
<comment type="caution">
    <text evidence="6">The sequence shown here is derived from an EMBL/GenBank/DDBJ whole genome shotgun (WGS) entry which is preliminary data.</text>
</comment>
<dbReference type="SUPFAM" id="SSF46785">
    <property type="entry name" value="Winged helix' DNA-binding domain"/>
    <property type="match status" value="1"/>
</dbReference>
<dbReference type="RefSeq" id="WP_220200028.1">
    <property type="nucleotide sequence ID" value="NZ_BNJF01000010.1"/>
</dbReference>
<reference evidence="6" key="1">
    <citation type="submission" date="2020-10" db="EMBL/GenBank/DDBJ databases">
        <title>Taxonomic study of unclassified bacteria belonging to the class Ktedonobacteria.</title>
        <authorList>
            <person name="Yabe S."/>
            <person name="Wang C.M."/>
            <person name="Zheng Y."/>
            <person name="Sakai Y."/>
            <person name="Cavaletti L."/>
            <person name="Monciardini P."/>
            <person name="Donadio S."/>
        </authorList>
    </citation>
    <scope>NUCLEOTIDE SEQUENCE</scope>
    <source>
        <strain evidence="6">SOSP1-1</strain>
    </source>
</reference>
<dbReference type="PRINTS" id="PR00039">
    <property type="entry name" value="HTHLYSR"/>
</dbReference>
<dbReference type="GO" id="GO:0003677">
    <property type="term" value="F:DNA binding"/>
    <property type="evidence" value="ECO:0007669"/>
    <property type="project" value="UniProtKB-KW"/>
</dbReference>
<evidence type="ECO:0000313" key="6">
    <source>
        <dbReference type="EMBL" id="GHO51083.1"/>
    </source>
</evidence>
<dbReference type="EMBL" id="BNJF01000010">
    <property type="protein sequence ID" value="GHO51083.1"/>
    <property type="molecule type" value="Genomic_DNA"/>
</dbReference>
<comment type="similarity">
    <text evidence="1">Belongs to the LysR transcriptional regulatory family.</text>
</comment>
<dbReference type="PANTHER" id="PTHR30419:SF24">
    <property type="entry name" value="HTH-TYPE TRANSCRIPTIONAL REGULATOR CZCR"/>
    <property type="match status" value="1"/>
</dbReference>
<keyword evidence="2" id="KW-0805">Transcription regulation</keyword>